<dbReference type="AlphaFoldDB" id="A0AAD7VAQ6"/>
<protein>
    <submittedName>
        <fullName evidence="1">Uncharacterized protein</fullName>
    </submittedName>
</protein>
<comment type="caution">
    <text evidence="1">The sequence shown here is derived from an EMBL/GenBank/DDBJ whole genome shotgun (WGS) entry which is preliminary data.</text>
</comment>
<reference evidence="1 2" key="1">
    <citation type="submission" date="2023-03" db="EMBL/GenBank/DDBJ databases">
        <title>Genome sequence of Lichtheimia ornata CBS 291.66.</title>
        <authorList>
            <person name="Mohabir J.T."/>
            <person name="Shea T.P."/>
            <person name="Kurbessoian T."/>
            <person name="Berby B."/>
            <person name="Fontaine J."/>
            <person name="Livny J."/>
            <person name="Gnirke A."/>
            <person name="Stajich J.E."/>
            <person name="Cuomo C.A."/>
        </authorList>
    </citation>
    <scope>NUCLEOTIDE SEQUENCE [LARGE SCALE GENOMIC DNA]</scope>
    <source>
        <strain evidence="1">CBS 291.66</strain>
    </source>
</reference>
<dbReference type="RefSeq" id="XP_058347451.1">
    <property type="nucleotide sequence ID" value="XM_058481594.1"/>
</dbReference>
<dbReference type="Proteomes" id="UP001234581">
    <property type="component" value="Unassembled WGS sequence"/>
</dbReference>
<dbReference type="GeneID" id="83208917"/>
<accession>A0AAD7VAQ6</accession>
<name>A0AAD7VAQ6_9FUNG</name>
<sequence length="195" mass="21799">MVLDHFISSIHHGSNSHAQSHISKAAVINAIVRPFFLLVRTSSSMAFGDISTCFIRARVFGEVKPCNVDNRSAAIDLVRLCVFGKDNIDVHKADKILLFHVIGCKVTFYVETLYDEGLYVVAELCTVTLPSSLKEFAALTENVDNLLDVYLTMKTVSCNLDQCKWEANRRDTLDTPSFRAAMSKSKHHQTCLVLM</sequence>
<proteinExistence type="predicted"/>
<dbReference type="EMBL" id="JARTCD010000004">
    <property type="protein sequence ID" value="KAJ8662538.1"/>
    <property type="molecule type" value="Genomic_DNA"/>
</dbReference>
<keyword evidence="2" id="KW-1185">Reference proteome</keyword>
<gene>
    <name evidence="1" type="ORF">O0I10_001499</name>
</gene>
<evidence type="ECO:0000313" key="1">
    <source>
        <dbReference type="EMBL" id="KAJ8662538.1"/>
    </source>
</evidence>
<organism evidence="1 2">
    <name type="scientific">Lichtheimia ornata</name>
    <dbReference type="NCBI Taxonomy" id="688661"/>
    <lineage>
        <taxon>Eukaryota</taxon>
        <taxon>Fungi</taxon>
        <taxon>Fungi incertae sedis</taxon>
        <taxon>Mucoromycota</taxon>
        <taxon>Mucoromycotina</taxon>
        <taxon>Mucoromycetes</taxon>
        <taxon>Mucorales</taxon>
        <taxon>Lichtheimiaceae</taxon>
        <taxon>Lichtheimia</taxon>
    </lineage>
</organism>
<evidence type="ECO:0000313" key="2">
    <source>
        <dbReference type="Proteomes" id="UP001234581"/>
    </source>
</evidence>